<gene>
    <name evidence="1" type="ORF">WH95_17280</name>
</gene>
<proteinExistence type="predicted"/>
<dbReference type="AlphaFoldDB" id="A0A0M2R851"/>
<keyword evidence="2" id="KW-1185">Reference proteome</keyword>
<comment type="caution">
    <text evidence="1">The sequence shown here is derived from an EMBL/GenBank/DDBJ whole genome shotgun (WGS) entry which is preliminary data.</text>
</comment>
<dbReference type="Proteomes" id="UP000034491">
    <property type="component" value="Unassembled WGS sequence"/>
</dbReference>
<evidence type="ECO:0000313" key="2">
    <source>
        <dbReference type="Proteomes" id="UP000034491"/>
    </source>
</evidence>
<name>A0A0M2R851_9PROT</name>
<evidence type="ECO:0000313" key="1">
    <source>
        <dbReference type="EMBL" id="KKJ75708.1"/>
    </source>
</evidence>
<dbReference type="RefSeq" id="WP_046509593.1">
    <property type="nucleotide sequence ID" value="NZ_CBDDLU010000008.1"/>
</dbReference>
<accession>A0A0M2R851</accession>
<dbReference type="EMBL" id="LANI01000028">
    <property type="protein sequence ID" value="KKJ75708.1"/>
    <property type="molecule type" value="Genomic_DNA"/>
</dbReference>
<reference evidence="1 2" key="1">
    <citation type="submission" date="2015-03" db="EMBL/GenBank/DDBJ databases">
        <title>Genome sequence of Kiloniella sp. P1-1, isolated from the gut microflora of Pacific white shrimp, Penaeus vannamei.</title>
        <authorList>
            <person name="Shao Z."/>
            <person name="Wang L."/>
            <person name="Li X."/>
        </authorList>
    </citation>
    <scope>NUCLEOTIDE SEQUENCE [LARGE SCALE GENOMIC DNA]</scope>
    <source>
        <strain evidence="1 2">P1-1</strain>
    </source>
</reference>
<organism evidence="1 2">
    <name type="scientific">Kiloniella litopenaei</name>
    <dbReference type="NCBI Taxonomy" id="1549748"/>
    <lineage>
        <taxon>Bacteria</taxon>
        <taxon>Pseudomonadati</taxon>
        <taxon>Pseudomonadota</taxon>
        <taxon>Alphaproteobacteria</taxon>
        <taxon>Rhodospirillales</taxon>
        <taxon>Kiloniellaceae</taxon>
        <taxon>Kiloniella</taxon>
    </lineage>
</organism>
<dbReference type="OrthoDB" id="8479698at2"/>
<sequence>MSANIKDDTAVGAVKKNQGPLVSDDFFYSTFETSFDDKVDIVSLHLDDLLPDESGAVVLFAGECNEILLEAGELLVSSGVASSHVTASGVDVTGLNVYSFASGLTLYSEGEITIQTGM</sequence>
<protein>
    <submittedName>
        <fullName evidence="1">Uncharacterized protein</fullName>
    </submittedName>
</protein>